<evidence type="ECO:0000313" key="3">
    <source>
        <dbReference type="EMBL" id="OAY74144.1"/>
    </source>
</evidence>
<feature type="compositionally biased region" description="Basic and acidic residues" evidence="1">
    <location>
        <begin position="72"/>
        <end position="85"/>
    </location>
</feature>
<evidence type="ECO:0000313" key="4">
    <source>
        <dbReference type="Proteomes" id="UP000092600"/>
    </source>
</evidence>
<evidence type="ECO:0000256" key="1">
    <source>
        <dbReference type="SAM" id="MobiDB-lite"/>
    </source>
</evidence>
<feature type="compositionally biased region" description="Low complexity" evidence="1">
    <location>
        <begin position="45"/>
        <end position="59"/>
    </location>
</feature>
<dbReference type="STRING" id="4615.A0A199VAN2"/>
<dbReference type="PANTHER" id="PTHR31928:SF13">
    <property type="entry name" value="OS07G0588300 PROTEIN"/>
    <property type="match status" value="1"/>
</dbReference>
<reference evidence="3 4" key="1">
    <citation type="journal article" date="2016" name="DNA Res.">
        <title>The draft genome of MD-2 pineapple using hybrid error correction of long reads.</title>
        <authorList>
            <person name="Redwan R.M."/>
            <person name="Saidin A."/>
            <person name="Kumar S.V."/>
        </authorList>
    </citation>
    <scope>NUCLEOTIDE SEQUENCE [LARGE SCALE GENOMIC DNA]</scope>
    <source>
        <strain evidence="4">cv. MD2</strain>
        <tissue evidence="3">Leaf</tissue>
    </source>
</reference>
<dbReference type="Proteomes" id="UP000092600">
    <property type="component" value="Unassembled WGS sequence"/>
</dbReference>
<accession>A0A199VAN2</accession>
<dbReference type="InterPro" id="IPR010341">
    <property type="entry name" value="DUF936_pln"/>
</dbReference>
<organism evidence="3 4">
    <name type="scientific">Ananas comosus</name>
    <name type="common">Pineapple</name>
    <name type="synonym">Ananas ananas</name>
    <dbReference type="NCBI Taxonomy" id="4615"/>
    <lineage>
        <taxon>Eukaryota</taxon>
        <taxon>Viridiplantae</taxon>
        <taxon>Streptophyta</taxon>
        <taxon>Embryophyta</taxon>
        <taxon>Tracheophyta</taxon>
        <taxon>Spermatophyta</taxon>
        <taxon>Magnoliopsida</taxon>
        <taxon>Liliopsida</taxon>
        <taxon>Poales</taxon>
        <taxon>Bromeliaceae</taxon>
        <taxon>Bromelioideae</taxon>
        <taxon>Ananas</taxon>
    </lineage>
</organism>
<comment type="caution">
    <text evidence="3">The sequence shown here is derived from an EMBL/GenBank/DDBJ whole genome shotgun (WGS) entry which is preliminary data.</text>
</comment>
<feature type="region of interest" description="Disordered" evidence="1">
    <location>
        <begin position="206"/>
        <end position="227"/>
    </location>
</feature>
<dbReference type="InterPro" id="IPR049172">
    <property type="entry name" value="DUF6857_pln"/>
</dbReference>
<dbReference type="Pfam" id="PF21647">
    <property type="entry name" value="DUF6857"/>
    <property type="match status" value="1"/>
</dbReference>
<feature type="region of interest" description="Disordered" evidence="1">
    <location>
        <begin position="30"/>
        <end position="89"/>
    </location>
</feature>
<feature type="compositionally biased region" description="Polar residues" evidence="1">
    <location>
        <begin position="60"/>
        <end position="71"/>
    </location>
</feature>
<dbReference type="PANTHER" id="PTHR31928">
    <property type="entry name" value="EXPRESSED PROTEIN"/>
    <property type="match status" value="1"/>
</dbReference>
<protein>
    <recommendedName>
        <fullName evidence="2">DUF6857 domain-containing protein</fullName>
    </recommendedName>
</protein>
<gene>
    <name evidence="3" type="ORF">ACMD2_24414</name>
</gene>
<evidence type="ECO:0000259" key="2">
    <source>
        <dbReference type="Pfam" id="PF21647"/>
    </source>
</evidence>
<dbReference type="AlphaFoldDB" id="A0A199VAN2"/>
<name>A0A199VAN2_ANACO</name>
<dbReference type="EMBL" id="LSRQ01002484">
    <property type="protein sequence ID" value="OAY74144.1"/>
    <property type="molecule type" value="Genomic_DNA"/>
</dbReference>
<sequence length="227" mass="24620">MNNGRAKRRGIKRGSSDVLSELRKISIACREGDEEESSDSDESRLSFASSSFSSSRSPSTCVASAATSTVRKSWDASGRSKERRPLLRTQSASRGWASLPLTLVKLGKEALRQRDSALQAALNALLEASASEKLIQCLSVYAELQSDKDEDPRSVIERFLKFHQDLDQAISIIQSITKPRQSRACSCNSTGLASAKAAAKAAFRRKECASHGSKPPSDSDLSHSLTK</sequence>
<proteinExistence type="predicted"/>
<feature type="domain" description="DUF6857" evidence="2">
    <location>
        <begin position="93"/>
        <end position="211"/>
    </location>
</feature>